<evidence type="ECO:0000313" key="2">
    <source>
        <dbReference type="Proteomes" id="UP000198875"/>
    </source>
</evidence>
<reference evidence="1 2" key="1">
    <citation type="submission" date="2015-03" db="EMBL/GenBank/DDBJ databases">
        <authorList>
            <person name="Murphy D."/>
        </authorList>
    </citation>
    <scope>NUCLEOTIDE SEQUENCE [LARGE SCALE GENOMIC DNA]</scope>
    <source>
        <strain evidence="1 2">DSM 44277</strain>
    </source>
</reference>
<protein>
    <submittedName>
        <fullName evidence="1">PhiRv1 phage protein</fullName>
    </submittedName>
</protein>
<organism evidence="1 2">
    <name type="scientific">Mycobacterium bohemicum DSM 44277</name>
    <dbReference type="NCBI Taxonomy" id="1236609"/>
    <lineage>
        <taxon>Bacteria</taxon>
        <taxon>Bacillati</taxon>
        <taxon>Actinomycetota</taxon>
        <taxon>Actinomycetes</taxon>
        <taxon>Mycobacteriales</taxon>
        <taxon>Mycobacteriaceae</taxon>
        <taxon>Mycobacterium</taxon>
    </lineage>
</organism>
<dbReference type="OrthoDB" id="5124197at2"/>
<proteinExistence type="predicted"/>
<dbReference type="Proteomes" id="UP000198875">
    <property type="component" value="Unassembled WGS sequence"/>
</dbReference>
<dbReference type="EMBL" id="CSTD01000001">
    <property type="protein sequence ID" value="CPR10500.1"/>
    <property type="molecule type" value="Genomic_DNA"/>
</dbReference>
<dbReference type="RefSeq" id="WP_085183045.1">
    <property type="nucleotide sequence ID" value="NZ_CSTD01000001.1"/>
</dbReference>
<name>A0A0U0W862_MYCBE</name>
<accession>A0A0U0W862</accession>
<sequence length="75" mass="8305">MPASDTVRHFAGRKAALSRSRCADDPELVSVSQSLKEQQLADYINETLAKAPPLTSEQRAKLAELLRPVRREASE</sequence>
<dbReference type="AlphaFoldDB" id="A0A0U0W862"/>
<gene>
    <name evidence="1" type="ORF">BN971_01885</name>
</gene>
<evidence type="ECO:0000313" key="1">
    <source>
        <dbReference type="EMBL" id="CPR10500.1"/>
    </source>
</evidence>